<evidence type="ECO:0000313" key="3">
    <source>
        <dbReference type="Proteomes" id="UP000827092"/>
    </source>
</evidence>
<sequence>MDLRSRGEKGWRRIVDVWMYLCLIGMQLSLPALAEEYSSYLQSTGENADLISSKQEAEDKRSNSFFPLRGKNSNLDSPEIPVRYPFMSNQQLDDKRSQFYPLRGKKIPTELKRASYFMPMRGRKDDPEWSEEDSIEKRMSSFMPMRGRKDGEEDSADKRMSSFMPMRGRKDDDESVDADDSMEKRMSSFMPMRGRKDDYDSEEKRMSFMPMRGKKKSGPMMDGYNHFGKSGMYTKDIMNLTSSSSGSNSNSKDNAYGQDEDKDKKSVGSIGNAEKTLNHTTRRRSLPLLSSENRRGLLKSQFEFPSVGRLSMDALEKRESNFIPIKDREGSVETSSDGFLAEQENKNFKDYFQKKKSLFMPMTERPFPNEKYINIYPSSKVMKRRSKFMPMRGRRQNEKNGASETNIFSPFSGTLNRIPLDEQTIKELSLEFNLTGDNHTEVKIADFGSEDKRTSSFMPIRGRRGKNYFPYPFQFPSGIGSSLMARHYGGKIHPISSTWGYASKSRKFDWDSVKRAFHATRGKRFSDDHSNEIVPELGNLEKSGHNDLSGTPAASSMEKGYVRKGWRDKRSIVRPRIYLKSQKHYIALKRPMSFFATRGKRMSNLAEEPRIP</sequence>
<accession>A0AAV6UXN1</accession>
<feature type="compositionally biased region" description="Basic and acidic residues" evidence="1">
    <location>
        <begin position="147"/>
        <end position="160"/>
    </location>
</feature>
<gene>
    <name evidence="2" type="ORF">JTE90_028643</name>
</gene>
<dbReference type="Proteomes" id="UP000827092">
    <property type="component" value="Unassembled WGS sequence"/>
</dbReference>
<feature type="region of interest" description="Disordered" evidence="1">
    <location>
        <begin position="238"/>
        <end position="288"/>
    </location>
</feature>
<protein>
    <submittedName>
        <fullName evidence="2">Uncharacterized protein</fullName>
    </submittedName>
</protein>
<feature type="region of interest" description="Disordered" evidence="1">
    <location>
        <begin position="145"/>
        <end position="184"/>
    </location>
</feature>
<name>A0AAV6UXN1_9ARAC</name>
<dbReference type="EMBL" id="JAFNEN010000221">
    <property type="protein sequence ID" value="KAG8189100.1"/>
    <property type="molecule type" value="Genomic_DNA"/>
</dbReference>
<proteinExistence type="predicted"/>
<comment type="caution">
    <text evidence="2">The sequence shown here is derived from an EMBL/GenBank/DDBJ whole genome shotgun (WGS) entry which is preliminary data.</text>
</comment>
<feature type="compositionally biased region" description="Low complexity" evidence="1">
    <location>
        <begin position="242"/>
        <end position="251"/>
    </location>
</feature>
<keyword evidence="3" id="KW-1185">Reference proteome</keyword>
<reference evidence="2 3" key="1">
    <citation type="journal article" date="2022" name="Nat. Ecol. Evol.">
        <title>A masculinizing supergene underlies an exaggerated male reproductive morph in a spider.</title>
        <authorList>
            <person name="Hendrickx F."/>
            <person name="De Corte Z."/>
            <person name="Sonet G."/>
            <person name="Van Belleghem S.M."/>
            <person name="Kostlbacher S."/>
            <person name="Vangestel C."/>
        </authorList>
    </citation>
    <scope>NUCLEOTIDE SEQUENCE [LARGE SCALE GENOMIC DNA]</scope>
    <source>
        <strain evidence="2">W744_W776</strain>
    </source>
</reference>
<evidence type="ECO:0000313" key="2">
    <source>
        <dbReference type="EMBL" id="KAG8189100.1"/>
    </source>
</evidence>
<organism evidence="2 3">
    <name type="scientific">Oedothorax gibbosus</name>
    <dbReference type="NCBI Taxonomy" id="931172"/>
    <lineage>
        <taxon>Eukaryota</taxon>
        <taxon>Metazoa</taxon>
        <taxon>Ecdysozoa</taxon>
        <taxon>Arthropoda</taxon>
        <taxon>Chelicerata</taxon>
        <taxon>Arachnida</taxon>
        <taxon>Araneae</taxon>
        <taxon>Araneomorphae</taxon>
        <taxon>Entelegynae</taxon>
        <taxon>Araneoidea</taxon>
        <taxon>Linyphiidae</taxon>
        <taxon>Erigoninae</taxon>
        <taxon>Oedothorax</taxon>
    </lineage>
</organism>
<evidence type="ECO:0000256" key="1">
    <source>
        <dbReference type="SAM" id="MobiDB-lite"/>
    </source>
</evidence>
<dbReference type="AlphaFoldDB" id="A0AAV6UXN1"/>